<dbReference type="Proteomes" id="UP001178508">
    <property type="component" value="Chromosome 17"/>
</dbReference>
<evidence type="ECO:0000313" key="2">
    <source>
        <dbReference type="Proteomes" id="UP001178508"/>
    </source>
</evidence>
<keyword evidence="2" id="KW-1185">Reference proteome</keyword>
<dbReference type="EMBL" id="OY660880">
    <property type="protein sequence ID" value="CAJ1077609.1"/>
    <property type="molecule type" value="Genomic_DNA"/>
</dbReference>
<dbReference type="AlphaFoldDB" id="A0AAV1GWX3"/>
<evidence type="ECO:0000313" key="1">
    <source>
        <dbReference type="EMBL" id="CAJ1077609.1"/>
    </source>
</evidence>
<name>A0AAV1GWX3_XYRNO</name>
<gene>
    <name evidence="1" type="ORF">XNOV1_A024049</name>
</gene>
<dbReference type="CDD" id="cd00303">
    <property type="entry name" value="retropepsin_like"/>
    <property type="match status" value="1"/>
</dbReference>
<proteinExistence type="predicted"/>
<sequence length="224" mass="23738">MQIGRAHLTESESYNVGQQTCACIVGVRVTTLPPAPPVRQKVRLASDGGSAALVDSGAEENFLDSRLASQLGIPTETLDAPLEARALNGLHLAQVRHKTVPVSLVGQIGAASLFSSPPSLFSFSLSLSRCWCDAASGRTDASHNPTLDRNLKIPCPLRLLFPSAYPALLLFIPAPSRTPPHAITTCLSPSSRSSRTACSLTLSLALVVPDPVSRFADSAFCYLF</sequence>
<accession>A0AAV1GWX3</accession>
<protein>
    <submittedName>
        <fullName evidence="1">Uncharacterized protein</fullName>
    </submittedName>
</protein>
<organism evidence="1 2">
    <name type="scientific">Xyrichtys novacula</name>
    <name type="common">Pearly razorfish</name>
    <name type="synonym">Hemipteronotus novacula</name>
    <dbReference type="NCBI Taxonomy" id="13765"/>
    <lineage>
        <taxon>Eukaryota</taxon>
        <taxon>Metazoa</taxon>
        <taxon>Chordata</taxon>
        <taxon>Craniata</taxon>
        <taxon>Vertebrata</taxon>
        <taxon>Euteleostomi</taxon>
        <taxon>Actinopterygii</taxon>
        <taxon>Neopterygii</taxon>
        <taxon>Teleostei</taxon>
        <taxon>Neoteleostei</taxon>
        <taxon>Acanthomorphata</taxon>
        <taxon>Eupercaria</taxon>
        <taxon>Labriformes</taxon>
        <taxon>Labridae</taxon>
        <taxon>Xyrichtys</taxon>
    </lineage>
</organism>
<reference evidence="1" key="1">
    <citation type="submission" date="2023-08" db="EMBL/GenBank/DDBJ databases">
        <authorList>
            <person name="Alioto T."/>
            <person name="Alioto T."/>
            <person name="Gomez Garrido J."/>
        </authorList>
    </citation>
    <scope>NUCLEOTIDE SEQUENCE</scope>
</reference>